<evidence type="ECO:0000256" key="3">
    <source>
        <dbReference type="ARBA" id="ARBA00022516"/>
    </source>
</evidence>
<keyword evidence="8 12" id="KW-0472">Membrane</keyword>
<reference evidence="14" key="1">
    <citation type="journal article" date="2019" name="Int. J. Syst. Evol. Microbiol.">
        <title>The Global Catalogue of Microorganisms (GCM) 10K type strain sequencing project: providing services to taxonomists for standard genome sequencing and annotation.</title>
        <authorList>
            <consortium name="The Broad Institute Genomics Platform"/>
            <consortium name="The Broad Institute Genome Sequencing Center for Infectious Disease"/>
            <person name="Wu L."/>
            <person name="Ma J."/>
        </authorList>
    </citation>
    <scope>NUCLEOTIDE SEQUENCE [LARGE SCALE GENOMIC DNA]</scope>
    <source>
        <strain evidence="14">CGMCC 4.7317</strain>
    </source>
</reference>
<dbReference type="RefSeq" id="WP_386766892.1">
    <property type="nucleotide sequence ID" value="NZ_JBHSTI010000008.1"/>
</dbReference>
<evidence type="ECO:0000313" key="14">
    <source>
        <dbReference type="Proteomes" id="UP001596138"/>
    </source>
</evidence>
<dbReference type="InterPro" id="IPR050324">
    <property type="entry name" value="CDP-alcohol_PTase-I"/>
</dbReference>
<evidence type="ECO:0000256" key="7">
    <source>
        <dbReference type="ARBA" id="ARBA00023098"/>
    </source>
</evidence>
<keyword evidence="3" id="KW-0444">Lipid biosynthesis</keyword>
<feature type="transmembrane region" description="Helical" evidence="12">
    <location>
        <begin position="169"/>
        <end position="187"/>
    </location>
</feature>
<protein>
    <submittedName>
        <fullName evidence="13">CDP-alcohol phosphatidyltransferase family protein</fullName>
    </submittedName>
</protein>
<dbReference type="InterPro" id="IPR004570">
    <property type="entry name" value="Phosphatidylglycerol_P_synth"/>
</dbReference>
<dbReference type="Proteomes" id="UP001596138">
    <property type="component" value="Unassembled WGS sequence"/>
</dbReference>
<evidence type="ECO:0000256" key="1">
    <source>
        <dbReference type="ARBA" id="ARBA00004141"/>
    </source>
</evidence>
<evidence type="ECO:0000256" key="10">
    <source>
        <dbReference type="ARBA" id="ARBA00023264"/>
    </source>
</evidence>
<accession>A0ABW1T3G5</accession>
<evidence type="ECO:0000256" key="12">
    <source>
        <dbReference type="SAM" id="Phobius"/>
    </source>
</evidence>
<dbReference type="PIRSF" id="PIRSF000847">
    <property type="entry name" value="Phos_ph_gly_syn"/>
    <property type="match status" value="1"/>
</dbReference>
<sequence>MDVQETEVQTDRILTVPNALSFLRLLGVPLFLWLILVPQADGWALVVLLVAGFTDWLDGKIARATHSISRLGQLLDPLADRLYIAATLIGLAIRGIVPWWLVILLLSRDLVVGLYLAALKRRGITGLPVHFLGKAATFNLLYAFPLLLLGDGADAAGIDFHDVARVAGWAFAIWGTVLYWWAGLLYIEQARRILRHR</sequence>
<evidence type="ECO:0000256" key="5">
    <source>
        <dbReference type="ARBA" id="ARBA00022692"/>
    </source>
</evidence>
<dbReference type="InterPro" id="IPR000462">
    <property type="entry name" value="CDP-OH_P_trans"/>
</dbReference>
<evidence type="ECO:0000256" key="8">
    <source>
        <dbReference type="ARBA" id="ARBA00023136"/>
    </source>
</evidence>
<dbReference type="EMBL" id="JBHSTI010000008">
    <property type="protein sequence ID" value="MFC6238570.1"/>
    <property type="molecule type" value="Genomic_DNA"/>
</dbReference>
<comment type="caution">
    <text evidence="13">The sequence shown here is derived from an EMBL/GenBank/DDBJ whole genome shotgun (WGS) entry which is preliminary data.</text>
</comment>
<keyword evidence="9" id="KW-0594">Phospholipid biosynthesis</keyword>
<dbReference type="PANTHER" id="PTHR14269">
    <property type="entry name" value="CDP-DIACYLGLYCEROL--GLYCEROL-3-PHOSPHATE 3-PHOSPHATIDYLTRANSFERASE-RELATED"/>
    <property type="match status" value="1"/>
</dbReference>
<dbReference type="PANTHER" id="PTHR14269:SF62">
    <property type="entry name" value="CDP-DIACYLGLYCEROL--GLYCEROL-3-PHOSPHATE 3-PHOSPHATIDYLTRANSFERASE 1, CHLOROPLASTIC"/>
    <property type="match status" value="1"/>
</dbReference>
<evidence type="ECO:0000256" key="6">
    <source>
        <dbReference type="ARBA" id="ARBA00022989"/>
    </source>
</evidence>
<evidence type="ECO:0000256" key="9">
    <source>
        <dbReference type="ARBA" id="ARBA00023209"/>
    </source>
</evidence>
<dbReference type="PROSITE" id="PS00379">
    <property type="entry name" value="CDP_ALCOHOL_P_TRANSF"/>
    <property type="match status" value="1"/>
</dbReference>
<keyword evidence="4 11" id="KW-0808">Transferase</keyword>
<evidence type="ECO:0000256" key="11">
    <source>
        <dbReference type="RuleBase" id="RU003750"/>
    </source>
</evidence>
<keyword evidence="5 12" id="KW-0812">Transmembrane</keyword>
<dbReference type="InterPro" id="IPR043130">
    <property type="entry name" value="CDP-OH_PTrfase_TM_dom"/>
</dbReference>
<keyword evidence="10" id="KW-1208">Phospholipid metabolism</keyword>
<dbReference type="InterPro" id="IPR048254">
    <property type="entry name" value="CDP_ALCOHOL_P_TRANSF_CS"/>
</dbReference>
<dbReference type="Pfam" id="PF01066">
    <property type="entry name" value="CDP-OH_P_transf"/>
    <property type="match status" value="1"/>
</dbReference>
<comment type="subcellular location">
    <subcellularLocation>
        <location evidence="1">Membrane</location>
        <topology evidence="1">Multi-pass membrane protein</topology>
    </subcellularLocation>
</comment>
<evidence type="ECO:0000313" key="13">
    <source>
        <dbReference type="EMBL" id="MFC6238570.1"/>
    </source>
</evidence>
<proteinExistence type="inferred from homology"/>
<organism evidence="13 14">
    <name type="scientific">Longivirga aurantiaca</name>
    <dbReference type="NCBI Taxonomy" id="1837743"/>
    <lineage>
        <taxon>Bacteria</taxon>
        <taxon>Bacillati</taxon>
        <taxon>Actinomycetota</taxon>
        <taxon>Actinomycetes</taxon>
        <taxon>Sporichthyales</taxon>
        <taxon>Sporichthyaceae</taxon>
        <taxon>Longivirga</taxon>
    </lineage>
</organism>
<gene>
    <name evidence="13" type="ORF">ACFQGU_11830</name>
</gene>
<feature type="transmembrane region" description="Helical" evidence="12">
    <location>
        <begin position="131"/>
        <end position="149"/>
    </location>
</feature>
<evidence type="ECO:0000256" key="4">
    <source>
        <dbReference type="ARBA" id="ARBA00022679"/>
    </source>
</evidence>
<keyword evidence="7" id="KW-0443">Lipid metabolism</keyword>
<name>A0ABW1T3G5_9ACTN</name>
<evidence type="ECO:0000256" key="2">
    <source>
        <dbReference type="ARBA" id="ARBA00010441"/>
    </source>
</evidence>
<comment type="similarity">
    <text evidence="2 11">Belongs to the CDP-alcohol phosphatidyltransferase class-I family.</text>
</comment>
<dbReference type="Gene3D" id="1.20.120.1760">
    <property type="match status" value="1"/>
</dbReference>
<keyword evidence="14" id="KW-1185">Reference proteome</keyword>
<keyword evidence="6 12" id="KW-1133">Transmembrane helix</keyword>